<proteinExistence type="predicted"/>
<organism evidence="2 3">
    <name type="scientific">Nostoc cycadae WK-1</name>
    <dbReference type="NCBI Taxonomy" id="1861711"/>
    <lineage>
        <taxon>Bacteria</taxon>
        <taxon>Bacillati</taxon>
        <taxon>Cyanobacteriota</taxon>
        <taxon>Cyanophyceae</taxon>
        <taxon>Nostocales</taxon>
        <taxon>Nostocaceae</taxon>
        <taxon>Nostoc</taxon>
    </lineage>
</organism>
<name>A0A2H6LMU4_9NOSO</name>
<keyword evidence="1" id="KW-0812">Transmembrane</keyword>
<dbReference type="EMBL" id="BDGE01000079">
    <property type="protein sequence ID" value="GBE94532.1"/>
    <property type="molecule type" value="Genomic_DNA"/>
</dbReference>
<dbReference type="Proteomes" id="UP000236527">
    <property type="component" value="Unassembled WGS sequence"/>
</dbReference>
<keyword evidence="3" id="KW-1185">Reference proteome</keyword>
<dbReference type="AlphaFoldDB" id="A0A2H6LMU4"/>
<sequence length="160" mass="18840">MRRKVIYVFILLFSILIVILWWPVHDTQCNSEAFLKSNRQKLQIPASQVVVEPWLGEHHVYGIFMVPDEYKEAPFFVLTVMGGSSYCSKPFGYSQNYDDVFAEPETHLIRYYLRTRLALRLIFQGSYFQLNNKQNWTLTYKQLTPNEDTKLGKNHPDGKI</sequence>
<protein>
    <submittedName>
        <fullName evidence="2">Uncharacterized protein</fullName>
    </submittedName>
</protein>
<keyword evidence="1" id="KW-0472">Membrane</keyword>
<dbReference type="RefSeq" id="WP_103126228.1">
    <property type="nucleotide sequence ID" value="NZ_DF978437.1"/>
</dbReference>
<evidence type="ECO:0000313" key="2">
    <source>
        <dbReference type="EMBL" id="GBE94532.1"/>
    </source>
</evidence>
<comment type="caution">
    <text evidence="2">The sequence shown here is derived from an EMBL/GenBank/DDBJ whole genome shotgun (WGS) entry which is preliminary data.</text>
</comment>
<gene>
    <name evidence="2" type="ORF">NCWK1_4309</name>
</gene>
<keyword evidence="1" id="KW-1133">Transmembrane helix</keyword>
<evidence type="ECO:0000256" key="1">
    <source>
        <dbReference type="SAM" id="Phobius"/>
    </source>
</evidence>
<reference evidence="3" key="1">
    <citation type="journal article" date="2018" name="Genome Announc.">
        <title>Draft Genome Sequence of the Nitrogen-Fixing and Hormogonia-Inducing Cyanobacterium Nostoc cycadae Strain WK-1, Isolated from the Coralloid Roots of Cycas revoluta.</title>
        <authorList>
            <person name="Kanesaki Y."/>
            <person name="Hirose M."/>
            <person name="Hirose Y."/>
            <person name="Fujisawa T."/>
            <person name="Nakamura Y."/>
            <person name="Watanabe S."/>
            <person name="Matsunaga S."/>
            <person name="Uchida H."/>
            <person name="Murakami A."/>
        </authorList>
    </citation>
    <scope>NUCLEOTIDE SEQUENCE [LARGE SCALE GENOMIC DNA]</scope>
    <source>
        <strain evidence="3">WK-1</strain>
    </source>
</reference>
<feature type="transmembrane region" description="Helical" evidence="1">
    <location>
        <begin position="5"/>
        <end position="24"/>
    </location>
</feature>
<accession>A0A2H6LMU4</accession>
<evidence type="ECO:0000313" key="3">
    <source>
        <dbReference type="Proteomes" id="UP000236527"/>
    </source>
</evidence>